<dbReference type="Proteomes" id="UP000515915">
    <property type="component" value="Segment"/>
</dbReference>
<sequence length="36" mass="4380">MIDHQLTSKANWQHMIQLMEIEKAIEYFTRKAEEES</sequence>
<evidence type="ECO:0000313" key="1">
    <source>
        <dbReference type="EMBL" id="QNI20395.1"/>
    </source>
</evidence>
<dbReference type="EMBL" id="MT700412">
    <property type="protein sequence ID" value="QNI20395.1"/>
    <property type="molecule type" value="Genomic_DNA"/>
</dbReference>
<reference evidence="1 2" key="1">
    <citation type="submission" date="2020-06" db="EMBL/GenBank/DDBJ databases">
        <authorList>
            <person name="Connerton I.F."/>
        </authorList>
    </citation>
    <scope>NUCLEOTIDE SEQUENCE [LARGE SCALE GENOMIC DNA]</scope>
</reference>
<evidence type="ECO:0000313" key="2">
    <source>
        <dbReference type="Proteomes" id="UP000515915"/>
    </source>
</evidence>
<proteinExistence type="predicted"/>
<keyword evidence="2" id="KW-1185">Reference proteome</keyword>
<organism evidence="1 2">
    <name type="scientific">Bacillus phage 1_ICo-2020</name>
    <dbReference type="NCBI Taxonomy" id="2759272"/>
    <lineage>
        <taxon>Viruses</taxon>
        <taxon>Duplodnaviria</taxon>
        <taxon>Heunggongvirae</taxon>
        <taxon>Uroviricota</taxon>
        <taxon>Caudoviricetes</taxon>
        <taxon>Ehrlichviridae</taxon>
        <taxon>Suttonboningtonvirus</taxon>
        <taxon>Suttonboningtonvirus sv1ICo2020</taxon>
    </lineage>
</organism>
<accession>A0A7G8AKF0</accession>
<protein>
    <submittedName>
        <fullName evidence="1">Uncharacterized protein</fullName>
    </submittedName>
</protein>
<name>A0A7G8AKF0_9CAUD</name>